<dbReference type="SUPFAM" id="SSF47384">
    <property type="entry name" value="Homodimeric domain of signal transducing histidine kinase"/>
    <property type="match status" value="1"/>
</dbReference>
<gene>
    <name evidence="12" type="ORF">EAH84_02970</name>
</gene>
<proteinExistence type="predicted"/>
<evidence type="ECO:0000256" key="3">
    <source>
        <dbReference type="ARBA" id="ARBA00022553"/>
    </source>
</evidence>
<dbReference type="Proteomes" id="UP000318413">
    <property type="component" value="Unassembled WGS sequence"/>
</dbReference>
<keyword evidence="13" id="KW-1185">Reference proteome</keyword>
<protein>
    <recommendedName>
        <fullName evidence="2">histidine kinase</fullName>
        <ecNumber evidence="2">2.7.13.3</ecNumber>
    </recommendedName>
</protein>
<evidence type="ECO:0000259" key="11">
    <source>
        <dbReference type="PROSITE" id="PS50112"/>
    </source>
</evidence>
<dbReference type="InterPro" id="IPR035965">
    <property type="entry name" value="PAS-like_dom_sf"/>
</dbReference>
<dbReference type="CDD" id="cd00082">
    <property type="entry name" value="HisKA"/>
    <property type="match status" value="1"/>
</dbReference>
<dbReference type="Pfam" id="PF08448">
    <property type="entry name" value="PAS_4"/>
    <property type="match status" value="1"/>
</dbReference>
<dbReference type="SMART" id="SM00388">
    <property type="entry name" value="HisKA"/>
    <property type="match status" value="1"/>
</dbReference>
<dbReference type="SMART" id="SM00387">
    <property type="entry name" value="HATPase_c"/>
    <property type="match status" value="1"/>
</dbReference>
<dbReference type="GO" id="GO:0005524">
    <property type="term" value="F:ATP binding"/>
    <property type="evidence" value="ECO:0007669"/>
    <property type="project" value="UniProtKB-KW"/>
</dbReference>
<feature type="domain" description="PAS" evidence="11">
    <location>
        <begin position="47"/>
        <end position="89"/>
    </location>
</feature>
<evidence type="ECO:0000313" key="12">
    <source>
        <dbReference type="EMBL" id="TPG14295.1"/>
    </source>
</evidence>
<dbReference type="Pfam" id="PF00512">
    <property type="entry name" value="HisKA"/>
    <property type="match status" value="1"/>
</dbReference>
<comment type="catalytic activity">
    <reaction evidence="1">
        <text>ATP + protein L-histidine = ADP + protein N-phospho-L-histidine.</text>
        <dbReference type="EC" id="2.7.13.3"/>
    </reaction>
</comment>
<sequence>MIGGRATVQRKAASMPTPTGSQTVQQATEQRAEQFRDALGPFVVAAETTRMPMVFTDADGAGNPLVFVNDSFVALTGFARDAIMGQDLLSLLGDVADSGTLSLIEAALGTGTDGTWELQCRRADGVEFLAAVYLSPVRDQQGAIRQNFLSLVELGGHIDRMLKQRNEFHALYEQAPGFIAASEGPDHVFTFANASYKRLVGHDDLVGRTVADALPEIVDQGFIARLDQVFETGEPFLGTGVPIRFGAADGGTSAPRYINFVYQPIRNARDRITGLFCEGYDVTLEREAADELAALQADLIHVSRVNAMGAMATTLAHELNQPLAAISSYVAGCQRLIDPAAANADKLREALAATEEASQRAGDIIHYLRDLTRRGTPTNTSFDLRAAIGECVRLVSAGRSEALDIVNDTLDDVTMIADRVQIQQVVINLLCNAAEATIAADRDRMTIGAEITADHVIVSVTDTGGGVSAEAAKGIFSWSDSNKAGGMGLGLSISRTIVEGHDGRIWLERSDRTGSTFCFSLPRGRMIPIADLEMQDG</sequence>
<dbReference type="GO" id="GO:0000155">
    <property type="term" value="F:phosphorelay sensor kinase activity"/>
    <property type="evidence" value="ECO:0007669"/>
    <property type="project" value="InterPro"/>
</dbReference>
<dbReference type="CDD" id="cd00130">
    <property type="entry name" value="PAS"/>
    <property type="match status" value="2"/>
</dbReference>
<dbReference type="SUPFAM" id="SSF55785">
    <property type="entry name" value="PYP-like sensor domain (PAS domain)"/>
    <property type="match status" value="2"/>
</dbReference>
<dbReference type="Gene3D" id="3.30.565.10">
    <property type="entry name" value="Histidine kinase-like ATPase, C-terminal domain"/>
    <property type="match status" value="1"/>
</dbReference>
<dbReference type="InterPro" id="IPR005467">
    <property type="entry name" value="His_kinase_dom"/>
</dbReference>
<dbReference type="InterPro" id="IPR003661">
    <property type="entry name" value="HisK_dim/P_dom"/>
</dbReference>
<dbReference type="AlphaFoldDB" id="A0A502CKV7"/>
<dbReference type="OrthoDB" id="9789238at2"/>
<feature type="compositionally biased region" description="Polar residues" evidence="9">
    <location>
        <begin position="16"/>
        <end position="28"/>
    </location>
</feature>
<dbReference type="InterPro" id="IPR000014">
    <property type="entry name" value="PAS"/>
</dbReference>
<feature type="region of interest" description="Disordered" evidence="9">
    <location>
        <begin position="1"/>
        <end position="28"/>
    </location>
</feature>
<feature type="domain" description="Histidine kinase" evidence="10">
    <location>
        <begin position="314"/>
        <end position="525"/>
    </location>
</feature>
<evidence type="ECO:0000256" key="9">
    <source>
        <dbReference type="SAM" id="MobiDB-lite"/>
    </source>
</evidence>
<dbReference type="Pfam" id="PF02518">
    <property type="entry name" value="HATPase_c"/>
    <property type="match status" value="1"/>
</dbReference>
<name>A0A502CKV7_9SPHN</name>
<keyword evidence="8" id="KW-0902">Two-component regulatory system</keyword>
<dbReference type="EC" id="2.7.13.3" evidence="2"/>
<dbReference type="PANTHER" id="PTHR43065">
    <property type="entry name" value="SENSOR HISTIDINE KINASE"/>
    <property type="match status" value="1"/>
</dbReference>
<evidence type="ECO:0000256" key="6">
    <source>
        <dbReference type="ARBA" id="ARBA00022777"/>
    </source>
</evidence>
<dbReference type="PROSITE" id="PS50109">
    <property type="entry name" value="HIS_KIN"/>
    <property type="match status" value="1"/>
</dbReference>
<keyword evidence="3" id="KW-0597">Phosphoprotein</keyword>
<evidence type="ECO:0000259" key="10">
    <source>
        <dbReference type="PROSITE" id="PS50109"/>
    </source>
</evidence>
<keyword evidence="5" id="KW-0547">Nucleotide-binding</keyword>
<keyword evidence="6" id="KW-0418">Kinase</keyword>
<dbReference type="EMBL" id="RCZK01000002">
    <property type="protein sequence ID" value="TPG14295.1"/>
    <property type="molecule type" value="Genomic_DNA"/>
</dbReference>
<dbReference type="PRINTS" id="PR00344">
    <property type="entry name" value="BCTRLSENSOR"/>
</dbReference>
<evidence type="ECO:0000256" key="8">
    <source>
        <dbReference type="ARBA" id="ARBA00023012"/>
    </source>
</evidence>
<keyword evidence="4" id="KW-0808">Transferase</keyword>
<dbReference type="InterPro" id="IPR036890">
    <property type="entry name" value="HATPase_C_sf"/>
</dbReference>
<evidence type="ECO:0000256" key="5">
    <source>
        <dbReference type="ARBA" id="ARBA00022741"/>
    </source>
</evidence>
<dbReference type="InterPro" id="IPR013656">
    <property type="entry name" value="PAS_4"/>
</dbReference>
<dbReference type="InterPro" id="IPR036097">
    <property type="entry name" value="HisK_dim/P_sf"/>
</dbReference>
<organism evidence="12 13">
    <name type="scientific">Sphingomonas oligophenolica</name>
    <dbReference type="NCBI Taxonomy" id="301154"/>
    <lineage>
        <taxon>Bacteria</taxon>
        <taxon>Pseudomonadati</taxon>
        <taxon>Pseudomonadota</taxon>
        <taxon>Alphaproteobacteria</taxon>
        <taxon>Sphingomonadales</taxon>
        <taxon>Sphingomonadaceae</taxon>
        <taxon>Sphingomonas</taxon>
    </lineage>
</organism>
<dbReference type="SUPFAM" id="SSF55874">
    <property type="entry name" value="ATPase domain of HSP90 chaperone/DNA topoisomerase II/histidine kinase"/>
    <property type="match status" value="1"/>
</dbReference>
<evidence type="ECO:0000256" key="1">
    <source>
        <dbReference type="ARBA" id="ARBA00000085"/>
    </source>
</evidence>
<dbReference type="InterPro" id="IPR004358">
    <property type="entry name" value="Sig_transdc_His_kin-like_C"/>
</dbReference>
<dbReference type="SMART" id="SM00091">
    <property type="entry name" value="PAS"/>
    <property type="match status" value="2"/>
</dbReference>
<dbReference type="Gene3D" id="1.10.287.130">
    <property type="match status" value="1"/>
</dbReference>
<dbReference type="InterPro" id="IPR003594">
    <property type="entry name" value="HATPase_dom"/>
</dbReference>
<dbReference type="PROSITE" id="PS50112">
    <property type="entry name" value="PAS"/>
    <property type="match status" value="1"/>
</dbReference>
<dbReference type="Pfam" id="PF13426">
    <property type="entry name" value="PAS_9"/>
    <property type="match status" value="1"/>
</dbReference>
<evidence type="ECO:0000256" key="7">
    <source>
        <dbReference type="ARBA" id="ARBA00022840"/>
    </source>
</evidence>
<keyword evidence="7" id="KW-0067">ATP-binding</keyword>
<dbReference type="NCBIfam" id="TIGR00229">
    <property type="entry name" value="sensory_box"/>
    <property type="match status" value="1"/>
</dbReference>
<comment type="caution">
    <text evidence="12">The sequence shown here is derived from an EMBL/GenBank/DDBJ whole genome shotgun (WGS) entry which is preliminary data.</text>
</comment>
<reference evidence="12 13" key="1">
    <citation type="journal article" date="2019" name="Environ. Microbiol.">
        <title>Species interactions and distinct microbial communities in high Arctic permafrost affected cryosols are associated with the CH4 and CO2 gas fluxes.</title>
        <authorList>
            <person name="Altshuler I."/>
            <person name="Hamel J."/>
            <person name="Turney S."/>
            <person name="Magnuson E."/>
            <person name="Levesque R."/>
            <person name="Greer C."/>
            <person name="Whyte L.G."/>
        </authorList>
    </citation>
    <scope>NUCLEOTIDE SEQUENCE [LARGE SCALE GENOMIC DNA]</scope>
    <source>
        <strain evidence="12 13">S5.1</strain>
    </source>
</reference>
<evidence type="ECO:0000256" key="2">
    <source>
        <dbReference type="ARBA" id="ARBA00012438"/>
    </source>
</evidence>
<dbReference type="Gene3D" id="3.30.450.20">
    <property type="entry name" value="PAS domain"/>
    <property type="match status" value="2"/>
</dbReference>
<evidence type="ECO:0000256" key="4">
    <source>
        <dbReference type="ARBA" id="ARBA00022679"/>
    </source>
</evidence>
<accession>A0A502CKV7</accession>
<evidence type="ECO:0000313" key="13">
    <source>
        <dbReference type="Proteomes" id="UP000318413"/>
    </source>
</evidence>
<dbReference type="PANTHER" id="PTHR43065:SF10">
    <property type="entry name" value="PEROXIDE STRESS-ACTIVATED HISTIDINE KINASE MAK3"/>
    <property type="match status" value="1"/>
</dbReference>